<comment type="similarity">
    <text evidence="1 3">Belongs to the LeuD family. LeuD type 2 subfamily.</text>
</comment>
<comment type="pathway">
    <text evidence="3">Amino-acid biosynthesis; L-leucine biosynthesis; L-leucine from 3-methyl-2-oxobutanoate: step 2/4.</text>
</comment>
<dbReference type="Proteomes" id="UP000231292">
    <property type="component" value="Unassembled WGS sequence"/>
</dbReference>
<organism evidence="5 6">
    <name type="scientific">Candidatus Sherwoodlollariibacterium unditelluris</name>
    <dbReference type="NCBI Taxonomy" id="1974757"/>
    <lineage>
        <taxon>Bacteria</taxon>
        <taxon>Pseudomonadati</taxon>
        <taxon>Candidatus Omnitrophota</taxon>
        <taxon>Candidatus Sherwoodlollariibacterium</taxon>
    </lineage>
</organism>
<dbReference type="AlphaFoldDB" id="A0A2G9YHD4"/>
<comment type="function">
    <text evidence="3">Catalyzes the isomerization between 2-isopropylmalate and 3-isopropylmalate, via the formation of 2-isopropylmaleate.</text>
</comment>
<dbReference type="PANTHER" id="PTHR43345:SF2">
    <property type="entry name" value="3-ISOPROPYLMALATE DEHYDRATASE SMALL SUBUNIT 1"/>
    <property type="match status" value="1"/>
</dbReference>
<keyword evidence="3" id="KW-0028">Amino-acid biosynthesis</keyword>
<evidence type="ECO:0000313" key="5">
    <source>
        <dbReference type="EMBL" id="PIP18635.1"/>
    </source>
</evidence>
<evidence type="ECO:0000259" key="4">
    <source>
        <dbReference type="Pfam" id="PF00694"/>
    </source>
</evidence>
<evidence type="ECO:0000313" key="6">
    <source>
        <dbReference type="Proteomes" id="UP000231292"/>
    </source>
</evidence>
<proteinExistence type="inferred from homology"/>
<dbReference type="InterPro" id="IPR050075">
    <property type="entry name" value="LeuD"/>
</dbReference>
<dbReference type="InterPro" id="IPR000573">
    <property type="entry name" value="AconitaseA/IPMdHydase_ssu_swvl"/>
</dbReference>
<comment type="catalytic activity">
    <reaction evidence="3">
        <text>(2R,3S)-3-isopropylmalate = (2S)-2-isopropylmalate</text>
        <dbReference type="Rhea" id="RHEA:32287"/>
        <dbReference type="ChEBI" id="CHEBI:1178"/>
        <dbReference type="ChEBI" id="CHEBI:35121"/>
        <dbReference type="EC" id="4.2.1.33"/>
    </reaction>
</comment>
<dbReference type="UniPathway" id="UPA00048">
    <property type="reaction ID" value="UER00071"/>
</dbReference>
<dbReference type="EMBL" id="PCRK01000182">
    <property type="protein sequence ID" value="PIP18635.1"/>
    <property type="molecule type" value="Genomic_DNA"/>
</dbReference>
<reference evidence="5 6" key="1">
    <citation type="submission" date="2017-09" db="EMBL/GenBank/DDBJ databases">
        <title>Depth-based differentiation of microbial function through sediment-hosted aquifers and enrichment of novel symbionts in the deep terrestrial subsurface.</title>
        <authorList>
            <person name="Probst A.J."/>
            <person name="Ladd B."/>
            <person name="Jarett J.K."/>
            <person name="Geller-Mcgrath D.E."/>
            <person name="Sieber C.M."/>
            <person name="Emerson J.B."/>
            <person name="Anantharaman K."/>
            <person name="Thomas B.C."/>
            <person name="Malmstrom R."/>
            <person name="Stieglmeier M."/>
            <person name="Klingl A."/>
            <person name="Woyke T."/>
            <person name="Ryan C.M."/>
            <person name="Banfield J.F."/>
        </authorList>
    </citation>
    <scope>NUCLEOTIDE SEQUENCE [LARGE SCALE GENOMIC DNA]</scope>
    <source>
        <strain evidence="5">CG23_combo_of_CG06-09_8_20_14_all_41_10</strain>
    </source>
</reference>
<dbReference type="GO" id="GO:0009098">
    <property type="term" value="P:L-leucine biosynthetic process"/>
    <property type="evidence" value="ECO:0007669"/>
    <property type="project" value="UniProtKB-UniRule"/>
</dbReference>
<evidence type="ECO:0000256" key="1">
    <source>
        <dbReference type="ARBA" id="ARBA00009869"/>
    </source>
</evidence>
<keyword evidence="3" id="KW-0432">Leucine biosynthesis</keyword>
<comment type="subunit">
    <text evidence="3">Heterodimer of LeuC and LeuD.</text>
</comment>
<comment type="caution">
    <text evidence="5">The sequence shown here is derived from an EMBL/GenBank/DDBJ whole genome shotgun (WGS) entry which is preliminary data.</text>
</comment>
<dbReference type="PANTHER" id="PTHR43345">
    <property type="entry name" value="3-ISOPROPYLMALATE DEHYDRATASE SMALL SUBUNIT 2-RELATED-RELATED"/>
    <property type="match status" value="1"/>
</dbReference>
<dbReference type="NCBIfam" id="TIGR02087">
    <property type="entry name" value="LEUD_arch"/>
    <property type="match status" value="1"/>
</dbReference>
<gene>
    <name evidence="3" type="primary">leuD</name>
    <name evidence="5" type="ORF">COX41_06970</name>
</gene>
<dbReference type="Pfam" id="PF00694">
    <property type="entry name" value="Aconitase_C"/>
    <property type="match status" value="1"/>
</dbReference>
<dbReference type="Gene3D" id="3.20.19.10">
    <property type="entry name" value="Aconitase, domain 4"/>
    <property type="match status" value="1"/>
</dbReference>
<accession>A0A2G9YHD4</accession>
<dbReference type="EC" id="4.2.1.33" evidence="3"/>
<dbReference type="HAMAP" id="MF_01032">
    <property type="entry name" value="LeuD_type2"/>
    <property type="match status" value="1"/>
</dbReference>
<dbReference type="InterPro" id="IPR011827">
    <property type="entry name" value="LeuD_type2/HacB/DmdB"/>
</dbReference>
<name>A0A2G9YHD4_9BACT</name>
<evidence type="ECO:0000256" key="3">
    <source>
        <dbReference type="HAMAP-Rule" id="MF_01032"/>
    </source>
</evidence>
<protein>
    <recommendedName>
        <fullName evidence="3">3-isopropylmalate dehydratase small subunit</fullName>
        <ecNumber evidence="3">4.2.1.33</ecNumber>
    </recommendedName>
    <alternativeName>
        <fullName evidence="3">Alpha-IPM isomerase</fullName>
        <shortName evidence="3">IPMI</shortName>
    </alternativeName>
    <alternativeName>
        <fullName evidence="3">Isopropylmalate isomerase</fullName>
    </alternativeName>
</protein>
<keyword evidence="2 3" id="KW-0456">Lyase</keyword>
<sequence length="172" mass="19057">MNLQGKAIKLGDNINTDFIISGRYKFAITDIKELAKHIMEDIDPDFPSKITPGKSVIAAGRNFGMGSSREQAPLVIKEAGIVAVLAESFGRIFYRNAFNIGLCLIETDTDKIDEDDILDIDLDKGAARNITKNINLEIKPFPKFMQELLKEGGIINYFKKYGELKVNSVDGA</sequence>
<keyword evidence="3" id="KW-0100">Branched-chain amino acid biosynthesis</keyword>
<evidence type="ECO:0000256" key="2">
    <source>
        <dbReference type="ARBA" id="ARBA00023239"/>
    </source>
</evidence>
<dbReference type="InterPro" id="IPR015928">
    <property type="entry name" value="Aconitase/3IPM_dehydase_swvl"/>
</dbReference>
<feature type="domain" description="Aconitase A/isopropylmalate dehydratase small subunit swivel" evidence="4">
    <location>
        <begin position="42"/>
        <end position="106"/>
    </location>
</feature>
<dbReference type="SUPFAM" id="SSF52016">
    <property type="entry name" value="LeuD/IlvD-like"/>
    <property type="match status" value="1"/>
</dbReference>
<dbReference type="GO" id="GO:0003861">
    <property type="term" value="F:3-isopropylmalate dehydratase activity"/>
    <property type="evidence" value="ECO:0007669"/>
    <property type="project" value="UniProtKB-UniRule"/>
</dbReference>